<organism evidence="2 3">
    <name type="scientific">Trifolium medium</name>
    <dbReference type="NCBI Taxonomy" id="97028"/>
    <lineage>
        <taxon>Eukaryota</taxon>
        <taxon>Viridiplantae</taxon>
        <taxon>Streptophyta</taxon>
        <taxon>Embryophyta</taxon>
        <taxon>Tracheophyta</taxon>
        <taxon>Spermatophyta</taxon>
        <taxon>Magnoliopsida</taxon>
        <taxon>eudicotyledons</taxon>
        <taxon>Gunneridae</taxon>
        <taxon>Pentapetalae</taxon>
        <taxon>rosids</taxon>
        <taxon>fabids</taxon>
        <taxon>Fabales</taxon>
        <taxon>Fabaceae</taxon>
        <taxon>Papilionoideae</taxon>
        <taxon>50 kb inversion clade</taxon>
        <taxon>NPAAA clade</taxon>
        <taxon>Hologalegina</taxon>
        <taxon>IRL clade</taxon>
        <taxon>Trifolieae</taxon>
        <taxon>Trifolium</taxon>
    </lineage>
</organism>
<sequence>MEGITKCRETPNPEAVARNLFEEKQVPDLSFLDQHFSPKPLAEQIFSHENIPSSEPQPKQPQQPEQPEQHEQQPKPQPEQDQPQPEPQPEPKRNSPP</sequence>
<evidence type="ECO:0000256" key="1">
    <source>
        <dbReference type="SAM" id="MobiDB-lite"/>
    </source>
</evidence>
<evidence type="ECO:0000313" key="3">
    <source>
        <dbReference type="Proteomes" id="UP000265520"/>
    </source>
</evidence>
<name>A0A392RK78_9FABA</name>
<protein>
    <submittedName>
        <fullName evidence="2">Uncharacterized protein</fullName>
    </submittedName>
</protein>
<dbReference type="EMBL" id="LXQA010239886">
    <property type="protein sequence ID" value="MCI37018.1"/>
    <property type="molecule type" value="Genomic_DNA"/>
</dbReference>
<feature type="non-terminal residue" evidence="2">
    <location>
        <position position="97"/>
    </location>
</feature>
<keyword evidence="3" id="KW-1185">Reference proteome</keyword>
<comment type="caution">
    <text evidence="2">The sequence shown here is derived from an EMBL/GenBank/DDBJ whole genome shotgun (WGS) entry which is preliminary data.</text>
</comment>
<proteinExistence type="predicted"/>
<accession>A0A392RK78</accession>
<evidence type="ECO:0000313" key="2">
    <source>
        <dbReference type="EMBL" id="MCI37018.1"/>
    </source>
</evidence>
<dbReference type="Proteomes" id="UP000265520">
    <property type="component" value="Unassembled WGS sequence"/>
</dbReference>
<reference evidence="2 3" key="1">
    <citation type="journal article" date="2018" name="Front. Plant Sci.">
        <title>Red Clover (Trifolium pratense) and Zigzag Clover (T. medium) - A Picture of Genomic Similarities and Differences.</title>
        <authorList>
            <person name="Dluhosova J."/>
            <person name="Istvanek J."/>
            <person name="Nedelnik J."/>
            <person name="Repkova J."/>
        </authorList>
    </citation>
    <scope>NUCLEOTIDE SEQUENCE [LARGE SCALE GENOMIC DNA]</scope>
    <source>
        <strain evidence="3">cv. 10/8</strain>
        <tissue evidence="2">Leaf</tissue>
    </source>
</reference>
<feature type="compositionally biased region" description="Low complexity" evidence="1">
    <location>
        <begin position="56"/>
        <end position="66"/>
    </location>
</feature>
<feature type="region of interest" description="Disordered" evidence="1">
    <location>
        <begin position="34"/>
        <end position="97"/>
    </location>
</feature>
<dbReference type="AlphaFoldDB" id="A0A392RK78"/>